<evidence type="ECO:0000259" key="6">
    <source>
        <dbReference type="Pfam" id="PF18962"/>
    </source>
</evidence>
<dbReference type="GO" id="GO:0004518">
    <property type="term" value="F:nuclease activity"/>
    <property type="evidence" value="ECO:0007669"/>
    <property type="project" value="UniProtKB-KW"/>
</dbReference>
<feature type="domain" description="Secretion system C-terminal sorting" evidence="6">
    <location>
        <begin position="262"/>
        <end position="330"/>
    </location>
</feature>
<keyword evidence="8" id="KW-1185">Reference proteome</keyword>
<dbReference type="SUPFAM" id="SSF54060">
    <property type="entry name" value="His-Me finger endonucleases"/>
    <property type="match status" value="1"/>
</dbReference>
<protein>
    <submittedName>
        <fullName evidence="7">Por secretion system C-terminal sorting domain-containing protein</fullName>
    </submittedName>
</protein>
<dbReference type="InterPro" id="IPR007346">
    <property type="entry name" value="Endonuclease-I"/>
</dbReference>
<dbReference type="RefSeq" id="WP_073085982.1">
    <property type="nucleotide sequence ID" value="NZ_FQWS01000002.1"/>
</dbReference>
<keyword evidence="2" id="KW-0540">Nuclease</keyword>
<evidence type="ECO:0000256" key="4">
    <source>
        <dbReference type="ARBA" id="ARBA00022801"/>
    </source>
</evidence>
<evidence type="ECO:0000313" key="7">
    <source>
        <dbReference type="EMBL" id="SHH42442.1"/>
    </source>
</evidence>
<evidence type="ECO:0000256" key="2">
    <source>
        <dbReference type="ARBA" id="ARBA00022722"/>
    </source>
</evidence>
<dbReference type="Pfam" id="PF18962">
    <property type="entry name" value="Por_Secre_tail"/>
    <property type="match status" value="1"/>
</dbReference>
<dbReference type="InterPro" id="IPR026444">
    <property type="entry name" value="Secre_tail"/>
</dbReference>
<comment type="similarity">
    <text evidence="1">Belongs to the EndA/NucM nuclease family.</text>
</comment>
<dbReference type="Pfam" id="PF04231">
    <property type="entry name" value="Endonuclease_1"/>
    <property type="match status" value="1"/>
</dbReference>
<evidence type="ECO:0000256" key="5">
    <source>
        <dbReference type="SAM" id="SignalP"/>
    </source>
</evidence>
<sequence>MKHIYLLFLLLTTGIFSQTVVPPANLAAYYDSNNVDYSASNSNLYDELATITIGNHTTFLTYSQRHNFLYDADTPANDPDNVTLIYSGDVQPDDQWLSGNNPNTPQTYNTEHVYPRSLLGSGTAEADLHLLRACITAVNTLRGNDPFRDGSGNYFSSNGEFFPGDDWRGDVARIIMYVNLRYNEPFTDVGNLALFLEWNAADPVVDNGIEDNRNTVISGAQGNRNPFVDNPYLATLIWGGTPAQNRWTVLSTNDFQQPEVKVYPNPVSSNEVTIISNKDIFVEVYDVLGKKVKQQNLTSNQKKINIAGLKKGIYLLRLKSDSGTVTKKLVRQ</sequence>
<dbReference type="GO" id="GO:0016787">
    <property type="term" value="F:hydrolase activity"/>
    <property type="evidence" value="ECO:0007669"/>
    <property type="project" value="UniProtKB-KW"/>
</dbReference>
<keyword evidence="3 5" id="KW-0732">Signal</keyword>
<dbReference type="PANTHER" id="PTHR33607">
    <property type="entry name" value="ENDONUCLEASE-1"/>
    <property type="match status" value="1"/>
</dbReference>
<evidence type="ECO:0000256" key="3">
    <source>
        <dbReference type="ARBA" id="ARBA00022729"/>
    </source>
</evidence>
<accession>A0A1M5SV75</accession>
<evidence type="ECO:0000313" key="8">
    <source>
        <dbReference type="Proteomes" id="UP000184522"/>
    </source>
</evidence>
<dbReference type="EMBL" id="FQWS01000002">
    <property type="protein sequence ID" value="SHH42442.1"/>
    <property type="molecule type" value="Genomic_DNA"/>
</dbReference>
<organism evidence="7 8">
    <name type="scientific">Winogradskyella jejuensis</name>
    <dbReference type="NCBI Taxonomy" id="1089305"/>
    <lineage>
        <taxon>Bacteria</taxon>
        <taxon>Pseudomonadati</taxon>
        <taxon>Bacteroidota</taxon>
        <taxon>Flavobacteriia</taxon>
        <taxon>Flavobacteriales</taxon>
        <taxon>Flavobacteriaceae</taxon>
        <taxon>Winogradskyella</taxon>
    </lineage>
</organism>
<keyword evidence="4" id="KW-0378">Hydrolase</keyword>
<dbReference type="InterPro" id="IPR044925">
    <property type="entry name" value="His-Me_finger_sf"/>
</dbReference>
<gene>
    <name evidence="7" type="ORF">SAMN05444148_1983</name>
</gene>
<dbReference type="OrthoDB" id="5485925at2"/>
<dbReference type="STRING" id="1089305.SAMN05444148_1983"/>
<reference evidence="8" key="1">
    <citation type="submission" date="2016-11" db="EMBL/GenBank/DDBJ databases">
        <authorList>
            <person name="Varghese N."/>
            <person name="Submissions S."/>
        </authorList>
    </citation>
    <scope>NUCLEOTIDE SEQUENCE [LARGE SCALE GENOMIC DNA]</scope>
    <source>
        <strain evidence="8">DSM 25330</strain>
    </source>
</reference>
<dbReference type="PANTHER" id="PTHR33607:SF2">
    <property type="entry name" value="ENDONUCLEASE-1"/>
    <property type="match status" value="1"/>
</dbReference>
<feature type="signal peptide" evidence="5">
    <location>
        <begin position="1"/>
        <end position="17"/>
    </location>
</feature>
<proteinExistence type="inferred from homology"/>
<feature type="chain" id="PRO_5013110373" evidence="5">
    <location>
        <begin position="18"/>
        <end position="332"/>
    </location>
</feature>
<dbReference type="NCBIfam" id="TIGR04183">
    <property type="entry name" value="Por_Secre_tail"/>
    <property type="match status" value="1"/>
</dbReference>
<name>A0A1M5SV75_9FLAO</name>
<dbReference type="AlphaFoldDB" id="A0A1M5SV75"/>
<dbReference type="Proteomes" id="UP000184522">
    <property type="component" value="Unassembled WGS sequence"/>
</dbReference>
<evidence type="ECO:0000256" key="1">
    <source>
        <dbReference type="ARBA" id="ARBA00006429"/>
    </source>
</evidence>